<comment type="caution">
    <text evidence="1">The sequence shown here is derived from an EMBL/GenBank/DDBJ whole genome shotgun (WGS) entry which is preliminary data.</text>
</comment>
<evidence type="ECO:0000313" key="2">
    <source>
        <dbReference type="Proteomes" id="UP001151699"/>
    </source>
</evidence>
<sequence>MPFNFKDTKVTAPERSEKIIAAEHVQRPNTSLTTGNKFQPLVAKSYNHHGVNVTTESKRQFLVHNDKSKGVVYTDAKNMSKNWVKSHDIEIKKDTTLQKVMNVPSSASHPKLAVFFF</sequence>
<dbReference type="AlphaFoldDB" id="A0A9Q0N1U0"/>
<reference evidence="1" key="1">
    <citation type="submission" date="2022-07" db="EMBL/GenBank/DDBJ databases">
        <authorList>
            <person name="Trinca V."/>
            <person name="Uliana J.V.C."/>
            <person name="Torres T.T."/>
            <person name="Ward R.J."/>
            <person name="Monesi N."/>
        </authorList>
    </citation>
    <scope>NUCLEOTIDE SEQUENCE</scope>
    <source>
        <strain evidence="1">HSMRA1968</strain>
        <tissue evidence="1">Whole embryos</tissue>
    </source>
</reference>
<protein>
    <submittedName>
        <fullName evidence="1">Uncharacterized protein</fullName>
    </submittedName>
</protein>
<proteinExistence type="predicted"/>
<organism evidence="1 2">
    <name type="scientific">Pseudolycoriella hygida</name>
    <dbReference type="NCBI Taxonomy" id="35572"/>
    <lineage>
        <taxon>Eukaryota</taxon>
        <taxon>Metazoa</taxon>
        <taxon>Ecdysozoa</taxon>
        <taxon>Arthropoda</taxon>
        <taxon>Hexapoda</taxon>
        <taxon>Insecta</taxon>
        <taxon>Pterygota</taxon>
        <taxon>Neoptera</taxon>
        <taxon>Endopterygota</taxon>
        <taxon>Diptera</taxon>
        <taxon>Nematocera</taxon>
        <taxon>Sciaroidea</taxon>
        <taxon>Sciaridae</taxon>
        <taxon>Pseudolycoriella</taxon>
    </lineage>
</organism>
<keyword evidence="2" id="KW-1185">Reference proteome</keyword>
<name>A0A9Q0N1U0_9DIPT</name>
<gene>
    <name evidence="1" type="ORF">Bhyg_07039</name>
</gene>
<evidence type="ECO:0000313" key="1">
    <source>
        <dbReference type="EMBL" id="KAJ6642093.1"/>
    </source>
</evidence>
<dbReference type="EMBL" id="WJQU01000002">
    <property type="protein sequence ID" value="KAJ6642093.1"/>
    <property type="molecule type" value="Genomic_DNA"/>
</dbReference>
<accession>A0A9Q0N1U0</accession>
<dbReference type="Proteomes" id="UP001151699">
    <property type="component" value="Chromosome B"/>
</dbReference>